<organism evidence="1 2">
    <name type="scientific">Kitasatospora phosalacinea</name>
    <dbReference type="NCBI Taxonomy" id="2065"/>
    <lineage>
        <taxon>Bacteria</taxon>
        <taxon>Bacillati</taxon>
        <taxon>Actinomycetota</taxon>
        <taxon>Actinomycetes</taxon>
        <taxon>Kitasatosporales</taxon>
        <taxon>Streptomycetaceae</taxon>
        <taxon>Kitasatospora</taxon>
    </lineage>
</organism>
<dbReference type="EMBL" id="BSSA01000004">
    <property type="protein sequence ID" value="GLW69357.1"/>
    <property type="molecule type" value="Genomic_DNA"/>
</dbReference>
<protein>
    <recommendedName>
        <fullName evidence="3">DUF4406 domain-containing protein</fullName>
    </recommendedName>
</protein>
<reference evidence="1" key="1">
    <citation type="submission" date="2023-02" db="EMBL/GenBank/DDBJ databases">
        <title>Kitasatospora phosalacinea NBRC 14627.</title>
        <authorList>
            <person name="Ichikawa N."/>
            <person name="Sato H."/>
            <person name="Tonouchi N."/>
        </authorList>
    </citation>
    <scope>NUCLEOTIDE SEQUENCE</scope>
    <source>
        <strain evidence="1">NBRC 14627</strain>
    </source>
</reference>
<dbReference type="Gene3D" id="3.40.50.10400">
    <property type="entry name" value="Hypothetical protein PA1492"/>
    <property type="match status" value="1"/>
</dbReference>
<sequence>MTATAAAHPVPDSPLLVLIAGPYRSGTGGDPAAMAANLARLEAAAWPVFAAGHLPVIGEWIALPVLRSAGAGPTDPLAEQVLYPTAARLLARCDAVLRLPGESTGADLDVATARRRGLPVYHDVSELPRRARREDA</sequence>
<dbReference type="RefSeq" id="WP_285735256.1">
    <property type="nucleotide sequence ID" value="NZ_BSSA01000004.1"/>
</dbReference>
<accession>A0A9W6Q757</accession>
<evidence type="ECO:0000313" key="1">
    <source>
        <dbReference type="EMBL" id="GLW69357.1"/>
    </source>
</evidence>
<dbReference type="Proteomes" id="UP001165041">
    <property type="component" value="Unassembled WGS sequence"/>
</dbReference>
<dbReference type="AlphaFoldDB" id="A0A9W6Q757"/>
<gene>
    <name evidence="1" type="ORF">Kpho02_16560</name>
</gene>
<evidence type="ECO:0000313" key="2">
    <source>
        <dbReference type="Proteomes" id="UP001165041"/>
    </source>
</evidence>
<comment type="caution">
    <text evidence="1">The sequence shown here is derived from an EMBL/GenBank/DDBJ whole genome shotgun (WGS) entry which is preliminary data.</text>
</comment>
<proteinExistence type="predicted"/>
<name>A0A9W6Q757_9ACTN</name>
<evidence type="ECO:0008006" key="3">
    <source>
        <dbReference type="Google" id="ProtNLM"/>
    </source>
</evidence>